<protein>
    <submittedName>
        <fullName evidence="2">BioD-like N-terminal domain protein of phosphotransacetylase</fullName>
    </submittedName>
</protein>
<dbReference type="HOGENOM" id="CLU_040984_0_0_2"/>
<dbReference type="InterPro" id="IPR010766">
    <property type="entry name" value="DRTGG"/>
</dbReference>
<dbReference type="Pfam" id="PF13500">
    <property type="entry name" value="AAA_26"/>
    <property type="match status" value="1"/>
</dbReference>
<evidence type="ECO:0000259" key="1">
    <source>
        <dbReference type="Pfam" id="PF07085"/>
    </source>
</evidence>
<dbReference type="AlphaFoldDB" id="A0A075WDN1"/>
<dbReference type="InterPro" id="IPR028979">
    <property type="entry name" value="Ser_kin/Pase_Hpr-like_N_sf"/>
</dbReference>
<evidence type="ECO:0000313" key="3">
    <source>
        <dbReference type="Proteomes" id="UP000028501"/>
    </source>
</evidence>
<dbReference type="PANTHER" id="PTHR43356">
    <property type="entry name" value="PHOSPHATE ACETYLTRANSFERASE"/>
    <property type="match status" value="1"/>
</dbReference>
<dbReference type="GeneID" id="24794817"/>
<organism evidence="2 3">
    <name type="scientific">Archaeoglobus fulgidus DSM 8774</name>
    <dbReference type="NCBI Taxonomy" id="1344584"/>
    <lineage>
        <taxon>Archaea</taxon>
        <taxon>Methanobacteriati</taxon>
        <taxon>Methanobacteriota</taxon>
        <taxon>Archaeoglobi</taxon>
        <taxon>Archaeoglobales</taxon>
        <taxon>Archaeoglobaceae</taxon>
        <taxon>Archaeoglobus</taxon>
    </lineage>
</organism>
<gene>
    <name evidence="2" type="ORF">AFULGI_00013110</name>
</gene>
<dbReference type="Proteomes" id="UP000028501">
    <property type="component" value="Chromosome"/>
</dbReference>
<dbReference type="InterPro" id="IPR027417">
    <property type="entry name" value="P-loop_NTPase"/>
</dbReference>
<dbReference type="EMBL" id="CP006577">
    <property type="protein sequence ID" value="AIG98086.1"/>
    <property type="molecule type" value="Genomic_DNA"/>
</dbReference>
<feature type="domain" description="DRTGG" evidence="1">
    <location>
        <begin position="210"/>
        <end position="315"/>
    </location>
</feature>
<dbReference type="KEGG" id="afg:AFULGI_00013110"/>
<dbReference type="Gene3D" id="3.40.1390.20">
    <property type="entry name" value="HprK N-terminal domain-like"/>
    <property type="match status" value="1"/>
</dbReference>
<dbReference type="Pfam" id="PF07085">
    <property type="entry name" value="DRTGG"/>
    <property type="match status" value="1"/>
</dbReference>
<dbReference type="Gene3D" id="3.40.50.300">
    <property type="entry name" value="P-loop containing nucleotide triphosphate hydrolases"/>
    <property type="match status" value="1"/>
</dbReference>
<reference evidence="2 3" key="1">
    <citation type="submission" date="2013-07" db="EMBL/GenBank/DDBJ databases">
        <title>Genome of Archaeoglobus fulgidus.</title>
        <authorList>
            <person name="Fiebig A."/>
            <person name="Birkeland N.-K."/>
        </authorList>
    </citation>
    <scope>NUCLEOTIDE SEQUENCE [LARGE SCALE GENOMIC DNA]</scope>
    <source>
        <strain evidence="2 3">DSM 8774</strain>
    </source>
</reference>
<evidence type="ECO:0000313" key="2">
    <source>
        <dbReference type="EMBL" id="AIG98086.1"/>
    </source>
</evidence>
<dbReference type="InterPro" id="IPR050500">
    <property type="entry name" value="Phos_Acetyltrans/Butyryltrans"/>
</dbReference>
<dbReference type="PANTHER" id="PTHR43356:SF2">
    <property type="entry name" value="PHOSPHATE ACETYLTRANSFERASE"/>
    <property type="match status" value="1"/>
</dbReference>
<name>A0A075WDN1_ARCFL</name>
<sequence length="351" mass="38122">MKCLLVSSVEGYSGKSGIIIALGLKLREMGYEVGYFKAFGVNTVKVGDRAVEEDSLITAKILGVEEDVCPVVLDRPYIDFATSVDPVALRKAVLDRFTEVSEGKDVVIVEGSQNYRTGVAVGIDDASVAKMLSAKVLLVGKYVNDFVVDEVLAAKSAFGTMLEKVVFNQVSGYKMSYIEGIARKVLNEAGLDIVGAIPRNPVLAGLSVEEIREAVSGEYLIEPREEKMVEQVVIGAMSPQSALRYLREARNAALVTGGDRSDLLLTALEMPNVRCLILTGNLEPVQLVLTKAEERGVPVILTGHDTLTAVSRLESVFGRTRIRGEPKVGIMRELFESHVNVKTIIEYLGLD</sequence>
<dbReference type="SUPFAM" id="SSF52540">
    <property type="entry name" value="P-loop containing nucleoside triphosphate hydrolases"/>
    <property type="match status" value="1"/>
</dbReference>
<proteinExistence type="predicted"/>
<dbReference type="RefSeq" id="WP_231487664.1">
    <property type="nucleotide sequence ID" value="NZ_CP006577.1"/>
</dbReference>
<accession>A0A075WDN1</accession>
<dbReference type="SUPFAM" id="SSF75138">
    <property type="entry name" value="HprK N-terminal domain-like"/>
    <property type="match status" value="1"/>
</dbReference>